<evidence type="ECO:0000313" key="2">
    <source>
        <dbReference type="Proteomes" id="UP000235672"/>
    </source>
</evidence>
<dbReference type="Proteomes" id="UP000235672">
    <property type="component" value="Unassembled WGS sequence"/>
</dbReference>
<dbReference type="STRING" id="1745343.A0A2J6Q0Z5"/>
<dbReference type="AlphaFoldDB" id="A0A2J6Q0Z5"/>
<organism evidence="1 2">
    <name type="scientific">Hyaloscypha hepaticicola</name>
    <dbReference type="NCBI Taxonomy" id="2082293"/>
    <lineage>
        <taxon>Eukaryota</taxon>
        <taxon>Fungi</taxon>
        <taxon>Dikarya</taxon>
        <taxon>Ascomycota</taxon>
        <taxon>Pezizomycotina</taxon>
        <taxon>Leotiomycetes</taxon>
        <taxon>Helotiales</taxon>
        <taxon>Hyaloscyphaceae</taxon>
        <taxon>Hyaloscypha</taxon>
    </lineage>
</organism>
<proteinExistence type="predicted"/>
<name>A0A2J6Q0Z5_9HELO</name>
<protein>
    <submittedName>
        <fullName evidence="1">Uncharacterized protein</fullName>
    </submittedName>
</protein>
<reference evidence="1 2" key="1">
    <citation type="submission" date="2016-05" db="EMBL/GenBank/DDBJ databases">
        <title>A degradative enzymes factory behind the ericoid mycorrhizal symbiosis.</title>
        <authorList>
            <consortium name="DOE Joint Genome Institute"/>
            <person name="Martino E."/>
            <person name="Morin E."/>
            <person name="Grelet G."/>
            <person name="Kuo A."/>
            <person name="Kohler A."/>
            <person name="Daghino S."/>
            <person name="Barry K."/>
            <person name="Choi C."/>
            <person name="Cichocki N."/>
            <person name="Clum A."/>
            <person name="Copeland A."/>
            <person name="Hainaut M."/>
            <person name="Haridas S."/>
            <person name="Labutti K."/>
            <person name="Lindquist E."/>
            <person name="Lipzen A."/>
            <person name="Khouja H.-R."/>
            <person name="Murat C."/>
            <person name="Ohm R."/>
            <person name="Olson A."/>
            <person name="Spatafora J."/>
            <person name="Veneault-Fourrey C."/>
            <person name="Henrissat B."/>
            <person name="Grigoriev I."/>
            <person name="Martin F."/>
            <person name="Perotto S."/>
        </authorList>
    </citation>
    <scope>NUCLEOTIDE SEQUENCE [LARGE SCALE GENOMIC DNA]</scope>
    <source>
        <strain evidence="1 2">UAMH 7357</strain>
    </source>
</reference>
<dbReference type="EMBL" id="KZ613487">
    <property type="protein sequence ID" value="PMD19953.1"/>
    <property type="molecule type" value="Genomic_DNA"/>
</dbReference>
<gene>
    <name evidence="1" type="ORF">NA56DRAFT_646835</name>
</gene>
<keyword evidence="2" id="KW-1185">Reference proteome</keyword>
<evidence type="ECO:0000313" key="1">
    <source>
        <dbReference type="EMBL" id="PMD19953.1"/>
    </source>
</evidence>
<dbReference type="OrthoDB" id="5383818at2759"/>
<accession>A0A2J6Q0Z5</accession>
<sequence length="86" mass="8954">MNGCLDFDAKRPPPIIVHMFSCDGRADGDGTVTTSQLFAFGGGNSILLAPENDGGKVCMIAQGGLLVPGNCYLLSENTSIYVTVSN</sequence>